<protein>
    <recommendedName>
        <fullName evidence="1">Sulphotransferase Stf0 domain-containing protein</fullName>
    </recommendedName>
</protein>
<evidence type="ECO:0000313" key="2">
    <source>
        <dbReference type="EMBL" id="KKK98066.1"/>
    </source>
</evidence>
<dbReference type="InterPro" id="IPR024628">
    <property type="entry name" value="Sulfotransferase_Stf0_dom"/>
</dbReference>
<sequence length="192" mass="21735">MADLHTNILILHTPRTGSALLCECMTQAGVFGKVNGFWTRTNPQEKKDFVSESRRWINNHQHNGVYATRAALNFFDLVTPQAGAAAVDNFMKQFTHYIVLQRKDKVAQAVSYYVALSSQEWTSTATNIKPYPPYNYWQILWLMSFSIGSETRAQLFAEGTGRPVLHLWYEDIIQNLTGTVQEIADFSGLPLG</sequence>
<dbReference type="Pfam" id="PF09037">
    <property type="entry name" value="Sulphotransf"/>
    <property type="match status" value="1"/>
</dbReference>
<gene>
    <name evidence="2" type="ORF">LCGC14_2646450</name>
</gene>
<dbReference type="Gene3D" id="3.40.50.300">
    <property type="entry name" value="P-loop containing nucleotide triphosphate hydrolases"/>
    <property type="match status" value="1"/>
</dbReference>
<feature type="non-terminal residue" evidence="2">
    <location>
        <position position="192"/>
    </location>
</feature>
<dbReference type="SUPFAM" id="SSF52540">
    <property type="entry name" value="P-loop containing nucleoside triphosphate hydrolases"/>
    <property type="match status" value="1"/>
</dbReference>
<name>A0A0F9CN57_9ZZZZ</name>
<feature type="domain" description="Sulphotransferase Stf0" evidence="1">
    <location>
        <begin position="88"/>
        <end position="125"/>
    </location>
</feature>
<reference evidence="2" key="1">
    <citation type="journal article" date="2015" name="Nature">
        <title>Complex archaea that bridge the gap between prokaryotes and eukaryotes.</title>
        <authorList>
            <person name="Spang A."/>
            <person name="Saw J.H."/>
            <person name="Jorgensen S.L."/>
            <person name="Zaremba-Niedzwiedzka K."/>
            <person name="Martijn J."/>
            <person name="Lind A.E."/>
            <person name="van Eijk R."/>
            <person name="Schleper C."/>
            <person name="Guy L."/>
            <person name="Ettema T.J."/>
        </authorList>
    </citation>
    <scope>NUCLEOTIDE SEQUENCE</scope>
</reference>
<accession>A0A0F9CN57</accession>
<dbReference type="InterPro" id="IPR027417">
    <property type="entry name" value="P-loop_NTPase"/>
</dbReference>
<dbReference type="EMBL" id="LAZR01045777">
    <property type="protein sequence ID" value="KKK98066.1"/>
    <property type="molecule type" value="Genomic_DNA"/>
</dbReference>
<evidence type="ECO:0000259" key="1">
    <source>
        <dbReference type="Pfam" id="PF09037"/>
    </source>
</evidence>
<dbReference type="AlphaFoldDB" id="A0A0F9CN57"/>
<comment type="caution">
    <text evidence="2">The sequence shown here is derived from an EMBL/GenBank/DDBJ whole genome shotgun (WGS) entry which is preliminary data.</text>
</comment>
<organism evidence="2">
    <name type="scientific">marine sediment metagenome</name>
    <dbReference type="NCBI Taxonomy" id="412755"/>
    <lineage>
        <taxon>unclassified sequences</taxon>
        <taxon>metagenomes</taxon>
        <taxon>ecological metagenomes</taxon>
    </lineage>
</organism>
<proteinExistence type="predicted"/>